<evidence type="ECO:0000313" key="3">
    <source>
        <dbReference type="Proteomes" id="UP000181997"/>
    </source>
</evidence>
<keyword evidence="1" id="KW-0812">Transmembrane</keyword>
<dbReference type="RefSeq" id="WP_058299949.1">
    <property type="nucleotide sequence ID" value="NZ_FMAU01000009.1"/>
</dbReference>
<feature type="transmembrane region" description="Helical" evidence="1">
    <location>
        <begin position="46"/>
        <end position="66"/>
    </location>
</feature>
<keyword evidence="1" id="KW-1133">Transmembrane helix</keyword>
<reference evidence="3" key="1">
    <citation type="submission" date="2016-08" db="EMBL/GenBank/DDBJ databases">
        <authorList>
            <person name="Varghese N."/>
            <person name="Submissions Spin"/>
        </authorList>
    </citation>
    <scope>NUCLEOTIDE SEQUENCE [LARGE SCALE GENOMIC DNA]</scope>
    <source>
        <strain evidence="3">SGD-1123</strain>
    </source>
</reference>
<proteinExistence type="predicted"/>
<dbReference type="InterPro" id="IPR010897">
    <property type="entry name" value="Spore_II_P"/>
</dbReference>
<dbReference type="NCBIfam" id="TIGR02867">
    <property type="entry name" value="spore_II_P"/>
    <property type="match status" value="1"/>
</dbReference>
<name>A0A0V8H745_9BACI</name>
<dbReference type="Pfam" id="PF07454">
    <property type="entry name" value="SpoIIP"/>
    <property type="match status" value="1"/>
</dbReference>
<dbReference type="AlphaFoldDB" id="A0A0V8H745"/>
<protein>
    <submittedName>
        <fullName evidence="2">Stage II sporulation protein P</fullName>
    </submittedName>
</protein>
<keyword evidence="1" id="KW-0472">Membrane</keyword>
<dbReference type="Proteomes" id="UP000181997">
    <property type="component" value="Unassembled WGS sequence"/>
</dbReference>
<dbReference type="OrthoDB" id="1633470at2"/>
<accession>A0A0V8H745</accession>
<evidence type="ECO:0000256" key="1">
    <source>
        <dbReference type="SAM" id="Phobius"/>
    </source>
</evidence>
<organism evidence="2 3">
    <name type="scientific">[Bacillus] enclensis</name>
    <dbReference type="NCBI Taxonomy" id="1402860"/>
    <lineage>
        <taxon>Bacteria</taxon>
        <taxon>Bacillati</taxon>
        <taxon>Bacillota</taxon>
        <taxon>Bacilli</taxon>
        <taxon>Bacillales</taxon>
        <taxon>Bacillaceae</taxon>
        <taxon>Rossellomorea</taxon>
    </lineage>
</organism>
<dbReference type="EMBL" id="FMAU01000009">
    <property type="protein sequence ID" value="SCC34874.1"/>
    <property type="molecule type" value="Genomic_DNA"/>
</dbReference>
<gene>
    <name evidence="2" type="ORF">GA0061094_4181</name>
</gene>
<sequence length="302" mass="34653">MQNDKEIVELIKEAYPLEPRKSFVTETQQTLMKSARRMNRRKRIKHLSLAALGFALCVTASSWFLFFDGGAELNRSFSTFFDNEPSAGISAGEPYVYIYHTHNQESFTPEGSSGEVIEEKHEAKNISVVGNRLSNLLNEKGINTIHEQKNVSQTLEERGWTFADSYKISREYFTETLEDHKNIELALDIHRDSRKKDETTLKSGNKQYARIVFIVSSSSSRLEENLELAKLFNEKLERKVPGISRGVFVKSKENLQEQNTYNQDLIDQVLLVNVGGVENTLEEEYRTAKVLAEVIKEYIEDK</sequence>
<evidence type="ECO:0000313" key="2">
    <source>
        <dbReference type="EMBL" id="SCC34874.1"/>
    </source>
</evidence>
<keyword evidence="3" id="KW-1185">Reference proteome</keyword>